<organism evidence="1 2">
    <name type="scientific">Gossypium anomalum</name>
    <dbReference type="NCBI Taxonomy" id="47600"/>
    <lineage>
        <taxon>Eukaryota</taxon>
        <taxon>Viridiplantae</taxon>
        <taxon>Streptophyta</taxon>
        <taxon>Embryophyta</taxon>
        <taxon>Tracheophyta</taxon>
        <taxon>Spermatophyta</taxon>
        <taxon>Magnoliopsida</taxon>
        <taxon>eudicotyledons</taxon>
        <taxon>Gunneridae</taxon>
        <taxon>Pentapetalae</taxon>
        <taxon>rosids</taxon>
        <taxon>malvids</taxon>
        <taxon>Malvales</taxon>
        <taxon>Malvaceae</taxon>
        <taxon>Malvoideae</taxon>
        <taxon>Gossypium</taxon>
    </lineage>
</organism>
<proteinExistence type="predicted"/>
<evidence type="ECO:0000313" key="2">
    <source>
        <dbReference type="Proteomes" id="UP000701853"/>
    </source>
</evidence>
<name>A0A8J5ZKW1_9ROSI</name>
<dbReference type="OrthoDB" id="10530221at2759"/>
<dbReference type="EMBL" id="JAHUZN010000002">
    <property type="protein sequence ID" value="KAG8500922.1"/>
    <property type="molecule type" value="Genomic_DNA"/>
</dbReference>
<evidence type="ECO:0000313" key="1">
    <source>
        <dbReference type="EMBL" id="KAG8500922.1"/>
    </source>
</evidence>
<keyword evidence="2" id="KW-1185">Reference proteome</keyword>
<dbReference type="Proteomes" id="UP000701853">
    <property type="component" value="Chromosome 2"/>
</dbReference>
<sequence>MGHRHVFNTSQMFESENEQGWNHMHPDQPYTNLVSASTIEHGSSSNLVPRSIGYATSSYNVKAPYYQLDASSLSHDLILHPLETGAFAATLENYMHYTFSSNYDTQRVVLADMLELGILNTCTKIMLSCPQVIEAIAFQLGVKVLQGIAHIPSNPLHISYSTSHPIDYSRLVDLSGQSSNALSSEWEWGHLRMSPIHGRIQASSNLVKYISMIDLNHKTNHFLGDSGVTNASIEFERLQHDLISRPSEEGMQIVAGNIPLNILAIISYNMMSRTFNERYRSPTDDAKFSMIYLHIRCFPLMWGKWFCLRNLGRLITCLLVRA</sequence>
<dbReference type="AlphaFoldDB" id="A0A8J5ZKW1"/>
<reference evidence="1 2" key="1">
    <citation type="journal article" date="2021" name="bioRxiv">
        <title>The Gossypium anomalum genome as a resource for cotton improvement and evolutionary analysis of hybrid incompatibility.</title>
        <authorList>
            <person name="Grover C.E."/>
            <person name="Yuan D."/>
            <person name="Arick M.A."/>
            <person name="Miller E.R."/>
            <person name="Hu G."/>
            <person name="Peterson D.G."/>
            <person name="Wendel J.F."/>
            <person name="Udall J.A."/>
        </authorList>
    </citation>
    <scope>NUCLEOTIDE SEQUENCE [LARGE SCALE GENOMIC DNA]</scope>
    <source>
        <strain evidence="1">JFW-Udall</strain>
        <tissue evidence="1">Leaf</tissue>
    </source>
</reference>
<accession>A0A8J5ZKW1</accession>
<comment type="caution">
    <text evidence="1">The sequence shown here is derived from an EMBL/GenBank/DDBJ whole genome shotgun (WGS) entry which is preliminary data.</text>
</comment>
<protein>
    <submittedName>
        <fullName evidence="1">Uncharacterized protein</fullName>
    </submittedName>
</protein>
<gene>
    <name evidence="1" type="ORF">CXB51_003035</name>
</gene>